<dbReference type="Pfam" id="PF02826">
    <property type="entry name" value="2-Hacid_dh_C"/>
    <property type="match status" value="1"/>
</dbReference>
<dbReference type="InParanoid" id="A0A7C8MX78"/>
<dbReference type="PANTHER" id="PTHR10996">
    <property type="entry name" value="2-HYDROXYACID DEHYDROGENASE-RELATED"/>
    <property type="match status" value="1"/>
</dbReference>
<dbReference type="InterPro" id="IPR036291">
    <property type="entry name" value="NAD(P)-bd_dom_sf"/>
</dbReference>
<dbReference type="EMBL" id="WUBL01000061">
    <property type="protein sequence ID" value="KAF2967794.1"/>
    <property type="molecule type" value="Genomic_DNA"/>
</dbReference>
<proteinExistence type="inferred from homology"/>
<dbReference type="InterPro" id="IPR006140">
    <property type="entry name" value="D-isomer_DH_NAD-bd"/>
</dbReference>
<name>A0A7C8MX78_9PEZI</name>
<comment type="similarity">
    <text evidence="1 3">Belongs to the D-isomer specific 2-hydroxyacid dehydrogenase family.</text>
</comment>
<accession>A0A7C8MX78</accession>
<evidence type="ECO:0000313" key="6">
    <source>
        <dbReference type="EMBL" id="KAF2967794.1"/>
    </source>
</evidence>
<dbReference type="SUPFAM" id="SSF52283">
    <property type="entry name" value="Formate/glycerate dehydrogenase catalytic domain-like"/>
    <property type="match status" value="1"/>
</dbReference>
<dbReference type="InterPro" id="IPR029753">
    <property type="entry name" value="D-isomer_DH_CS"/>
</dbReference>
<evidence type="ECO:0000256" key="2">
    <source>
        <dbReference type="ARBA" id="ARBA00023002"/>
    </source>
</evidence>
<evidence type="ECO:0000256" key="3">
    <source>
        <dbReference type="RuleBase" id="RU003719"/>
    </source>
</evidence>
<dbReference type="PROSITE" id="PS00671">
    <property type="entry name" value="D_2_HYDROXYACID_DH_3"/>
    <property type="match status" value="1"/>
</dbReference>
<evidence type="ECO:0008006" key="8">
    <source>
        <dbReference type="Google" id="ProtNLM"/>
    </source>
</evidence>
<dbReference type="FunCoup" id="A0A7C8MX78">
    <property type="interactions" value="418"/>
</dbReference>
<evidence type="ECO:0000313" key="7">
    <source>
        <dbReference type="Proteomes" id="UP000481858"/>
    </source>
</evidence>
<dbReference type="PANTHER" id="PTHR10996:SF257">
    <property type="entry name" value="GLYOXYLATE REDUCTASE 1"/>
    <property type="match status" value="1"/>
</dbReference>
<dbReference type="GO" id="GO:0005829">
    <property type="term" value="C:cytosol"/>
    <property type="evidence" value="ECO:0007669"/>
    <property type="project" value="TreeGrafter"/>
</dbReference>
<reference evidence="6 7" key="1">
    <citation type="submission" date="2019-12" db="EMBL/GenBank/DDBJ databases">
        <title>Draft genome sequence of the ascomycete Xylaria multiplex DSM 110363.</title>
        <authorList>
            <person name="Buettner E."/>
            <person name="Kellner H."/>
        </authorList>
    </citation>
    <scope>NUCLEOTIDE SEQUENCE [LARGE SCALE GENOMIC DNA]</scope>
    <source>
        <strain evidence="6 7">DSM 110363</strain>
    </source>
</reference>
<dbReference type="GO" id="GO:0030267">
    <property type="term" value="F:glyoxylate reductase (NADPH) activity"/>
    <property type="evidence" value="ECO:0007669"/>
    <property type="project" value="TreeGrafter"/>
</dbReference>
<evidence type="ECO:0000259" key="4">
    <source>
        <dbReference type="Pfam" id="PF00389"/>
    </source>
</evidence>
<evidence type="ECO:0000259" key="5">
    <source>
        <dbReference type="Pfam" id="PF02826"/>
    </source>
</evidence>
<sequence>MAPTVLLVGEMRNAIGVWRALSSKYTLLEFQTGTREEFLANCRNGIYDSVVGCYRSNSSTKYTGRFDAEIVDVLPKSWRYIAHNGAGYDSVDVDACSRRQIAVSNTPIAVDDATADVGIFLMLGALRNIYVELYHDLAHFSITALRAGNWLGETPLGHDPKGKTLGILGMGGIGRAFAHRARAFGMRIIYHNRRRLEPSLEKDAEYVSFDELLAKSDILSLNLALNESTRHIIGAPELARTKPGVVIVNTARGALIDEAALSEALDSGHVSAVGLDVYEHEPDVHPGLIKNERAFLLPHVGTHTYETSRDMELLVLKNLEAAVDEGKMLTLVAEQKGLEWAPQAKKL</sequence>
<feature type="domain" description="D-isomer specific 2-hydroxyacid dehydrogenase catalytic" evidence="4">
    <location>
        <begin position="62"/>
        <end position="332"/>
    </location>
</feature>
<dbReference type="OrthoDB" id="9991913at2759"/>
<gene>
    <name evidence="6" type="ORF">GQX73_g5777</name>
</gene>
<keyword evidence="7" id="KW-1185">Reference proteome</keyword>
<keyword evidence="2 3" id="KW-0560">Oxidoreductase</keyword>
<dbReference type="InterPro" id="IPR029752">
    <property type="entry name" value="D-isomer_DH_CS1"/>
</dbReference>
<dbReference type="AlphaFoldDB" id="A0A7C8MX78"/>
<evidence type="ECO:0000256" key="1">
    <source>
        <dbReference type="ARBA" id="ARBA00005854"/>
    </source>
</evidence>
<dbReference type="Gene3D" id="3.40.50.720">
    <property type="entry name" value="NAD(P)-binding Rossmann-like Domain"/>
    <property type="match status" value="2"/>
</dbReference>
<organism evidence="6 7">
    <name type="scientific">Xylaria multiplex</name>
    <dbReference type="NCBI Taxonomy" id="323545"/>
    <lineage>
        <taxon>Eukaryota</taxon>
        <taxon>Fungi</taxon>
        <taxon>Dikarya</taxon>
        <taxon>Ascomycota</taxon>
        <taxon>Pezizomycotina</taxon>
        <taxon>Sordariomycetes</taxon>
        <taxon>Xylariomycetidae</taxon>
        <taxon>Xylariales</taxon>
        <taxon>Xylariaceae</taxon>
        <taxon>Xylaria</taxon>
    </lineage>
</organism>
<dbReference type="PROSITE" id="PS00065">
    <property type="entry name" value="D_2_HYDROXYACID_DH_1"/>
    <property type="match status" value="1"/>
</dbReference>
<protein>
    <recommendedName>
        <fullName evidence="8">D-isomer specific 2-hydroxyacid dehydrogenase NAD-binding domain-containing protein</fullName>
    </recommendedName>
</protein>
<dbReference type="InterPro" id="IPR006139">
    <property type="entry name" value="D-isomer_2_OHA_DH_cat_dom"/>
</dbReference>
<dbReference type="InterPro" id="IPR050223">
    <property type="entry name" value="D-isomer_2-hydroxyacid_DH"/>
</dbReference>
<dbReference type="Proteomes" id="UP000481858">
    <property type="component" value="Unassembled WGS sequence"/>
</dbReference>
<feature type="domain" description="D-isomer specific 2-hydroxyacid dehydrogenase NAD-binding" evidence="5">
    <location>
        <begin position="143"/>
        <end position="301"/>
    </location>
</feature>
<dbReference type="FunFam" id="3.40.50.720:FF:000234">
    <property type="entry name" value="2-hydroxyacid dehydrogenase, putative"/>
    <property type="match status" value="1"/>
</dbReference>
<dbReference type="Pfam" id="PF00389">
    <property type="entry name" value="2-Hacid_dh"/>
    <property type="match status" value="1"/>
</dbReference>
<comment type="caution">
    <text evidence="6">The sequence shown here is derived from an EMBL/GenBank/DDBJ whole genome shotgun (WGS) entry which is preliminary data.</text>
</comment>
<dbReference type="CDD" id="cd12168">
    <property type="entry name" value="Mand_dh_like"/>
    <property type="match status" value="1"/>
</dbReference>
<dbReference type="GO" id="GO:0051287">
    <property type="term" value="F:NAD binding"/>
    <property type="evidence" value="ECO:0007669"/>
    <property type="project" value="InterPro"/>
</dbReference>
<dbReference type="GO" id="GO:0016618">
    <property type="term" value="F:hydroxypyruvate reductase [NAD(P)H] activity"/>
    <property type="evidence" value="ECO:0007669"/>
    <property type="project" value="TreeGrafter"/>
</dbReference>
<dbReference type="SUPFAM" id="SSF51735">
    <property type="entry name" value="NAD(P)-binding Rossmann-fold domains"/>
    <property type="match status" value="1"/>
</dbReference>